<name>A0A840Z0B3_9SPHN</name>
<dbReference type="Gene3D" id="1.20.58.320">
    <property type="entry name" value="TPR-like"/>
    <property type="match status" value="1"/>
</dbReference>
<proteinExistence type="predicted"/>
<evidence type="ECO:0000313" key="1">
    <source>
        <dbReference type="EMBL" id="MBB5719408.1"/>
    </source>
</evidence>
<dbReference type="InterPro" id="IPR011990">
    <property type="entry name" value="TPR-like_helical_dom_sf"/>
</dbReference>
<evidence type="ECO:0000313" key="2">
    <source>
        <dbReference type="Proteomes" id="UP000554342"/>
    </source>
</evidence>
<dbReference type="EMBL" id="JACIJI010000004">
    <property type="protein sequence ID" value="MBB5719408.1"/>
    <property type="molecule type" value="Genomic_DNA"/>
</dbReference>
<keyword evidence="2" id="KW-1185">Reference proteome</keyword>
<reference evidence="1 2" key="1">
    <citation type="submission" date="2020-08" db="EMBL/GenBank/DDBJ databases">
        <title>Genomic Encyclopedia of Type Strains, Phase IV (KMG-IV): sequencing the most valuable type-strain genomes for metagenomic binning, comparative biology and taxonomic classification.</title>
        <authorList>
            <person name="Goeker M."/>
        </authorList>
    </citation>
    <scope>NUCLEOTIDE SEQUENCE [LARGE SCALE GENOMIC DNA]</scope>
    <source>
        <strain evidence="1 2">DSM 27203</strain>
    </source>
</reference>
<comment type="caution">
    <text evidence="1">The sequence shown here is derived from an EMBL/GenBank/DDBJ whole genome shotgun (WGS) entry which is preliminary data.</text>
</comment>
<sequence>MTKQDAREQARAILAFWFEECAPEQHFGKDDTLDTEIVRRFSGLRDAVLSEEAAGWRDDPETLLAAVILLDQFSRNIHRGEAEAFAADPLALDLTQRAIERGWDKALPPDRRAFLYMPLMHSERADMQAQSLKRFAEPGLEQSLDFARQHASVITEFGRFPGRNAALGRESTPAESAWLSRSAVDW</sequence>
<dbReference type="Gene3D" id="1.25.40.10">
    <property type="entry name" value="Tetratricopeptide repeat domain"/>
    <property type="match status" value="1"/>
</dbReference>
<dbReference type="Proteomes" id="UP000554342">
    <property type="component" value="Unassembled WGS sequence"/>
</dbReference>
<dbReference type="AlphaFoldDB" id="A0A840Z0B3"/>
<dbReference type="RefSeq" id="WP_184004126.1">
    <property type="nucleotide sequence ID" value="NZ_BAABIF010000001.1"/>
</dbReference>
<protein>
    <submittedName>
        <fullName evidence="1">Uncharacterized protein (DUF924 family)</fullName>
    </submittedName>
</protein>
<dbReference type="InterPro" id="IPR010323">
    <property type="entry name" value="DUF924"/>
</dbReference>
<dbReference type="SUPFAM" id="SSF48452">
    <property type="entry name" value="TPR-like"/>
    <property type="match status" value="1"/>
</dbReference>
<dbReference type="Pfam" id="PF06041">
    <property type="entry name" value="DUF924"/>
    <property type="match status" value="1"/>
</dbReference>
<accession>A0A840Z0B3</accession>
<organism evidence="1 2">
    <name type="scientific">Stakelama sediminis</name>
    <dbReference type="NCBI Taxonomy" id="463200"/>
    <lineage>
        <taxon>Bacteria</taxon>
        <taxon>Pseudomonadati</taxon>
        <taxon>Pseudomonadota</taxon>
        <taxon>Alphaproteobacteria</taxon>
        <taxon>Sphingomonadales</taxon>
        <taxon>Sphingomonadaceae</taxon>
        <taxon>Stakelama</taxon>
    </lineage>
</organism>
<gene>
    <name evidence="1" type="ORF">FHR23_002349</name>
</gene>